<feature type="transmembrane region" description="Helical" evidence="2">
    <location>
        <begin position="107"/>
        <end position="131"/>
    </location>
</feature>
<evidence type="ECO:0000313" key="4">
    <source>
        <dbReference type="Proteomes" id="UP000006820"/>
    </source>
</evidence>
<accession>Q5Z1Z3</accession>
<feature type="transmembrane region" description="Helical" evidence="2">
    <location>
        <begin position="16"/>
        <end position="37"/>
    </location>
</feature>
<dbReference type="eggNOG" id="COG3468">
    <property type="taxonomic scope" value="Bacteria"/>
</dbReference>
<name>Q5Z1Z3_NOCFA</name>
<evidence type="ECO:0000256" key="1">
    <source>
        <dbReference type="SAM" id="MobiDB-lite"/>
    </source>
</evidence>
<gene>
    <name evidence="3" type="ordered locus">NFA_7030</name>
</gene>
<evidence type="ECO:0000256" key="2">
    <source>
        <dbReference type="SAM" id="Phobius"/>
    </source>
</evidence>
<feature type="region of interest" description="Disordered" evidence="1">
    <location>
        <begin position="183"/>
        <end position="207"/>
    </location>
</feature>
<keyword evidence="4" id="KW-1185">Reference proteome</keyword>
<sequence>MSAADQQSKGVRWARWSAVLVVLAIGGAAFVLSFAALRDLAIKAHTPTHLAWLFPVIVDGTIIQATIAVLALADSPERRWFTGVLAAGAAVSIGGNVAHSLVSGHGYLAALLAVIAPAALLIDTHGLAVLLRTRRASERSEPADSPSVVPAAAPTPTPRPAAASVPTPQAVAVSPVPVRPIATPPIATPPRVVQPPRPVRPVVGPRS</sequence>
<feature type="compositionally biased region" description="Pro residues" evidence="1">
    <location>
        <begin position="183"/>
        <end position="199"/>
    </location>
</feature>
<dbReference type="Pfam" id="PF10935">
    <property type="entry name" value="DUF2637"/>
    <property type="match status" value="1"/>
</dbReference>
<dbReference type="KEGG" id="nfa:NFA_7030"/>
<keyword evidence="2" id="KW-1133">Transmembrane helix</keyword>
<feature type="transmembrane region" description="Helical" evidence="2">
    <location>
        <begin position="49"/>
        <end position="73"/>
    </location>
</feature>
<dbReference type="AlphaFoldDB" id="Q5Z1Z3"/>
<keyword evidence="2" id="KW-0472">Membrane</keyword>
<feature type="region of interest" description="Disordered" evidence="1">
    <location>
        <begin position="139"/>
        <end position="169"/>
    </location>
</feature>
<organism evidence="3 4">
    <name type="scientific">Nocardia farcinica (strain IFM 10152)</name>
    <dbReference type="NCBI Taxonomy" id="247156"/>
    <lineage>
        <taxon>Bacteria</taxon>
        <taxon>Bacillati</taxon>
        <taxon>Actinomycetota</taxon>
        <taxon>Actinomycetes</taxon>
        <taxon>Mycobacteriales</taxon>
        <taxon>Nocardiaceae</taxon>
        <taxon>Nocardia</taxon>
    </lineage>
</organism>
<proteinExistence type="predicted"/>
<dbReference type="HOGENOM" id="CLU_1239108_0_0_11"/>
<keyword evidence="2" id="KW-0812">Transmembrane</keyword>
<reference evidence="3 4" key="1">
    <citation type="journal article" date="2004" name="Proc. Natl. Acad. Sci. U.S.A.">
        <title>The complete genomic sequence of Nocardia farcinica IFM 10152.</title>
        <authorList>
            <person name="Ishikawa J."/>
            <person name="Yamashita A."/>
            <person name="Mikami Y."/>
            <person name="Hoshino Y."/>
            <person name="Kurita H."/>
            <person name="Hotta K."/>
            <person name="Shiba T."/>
            <person name="Hattori M."/>
        </authorList>
    </citation>
    <scope>NUCLEOTIDE SEQUENCE [LARGE SCALE GENOMIC DNA]</scope>
    <source>
        <strain evidence="3 4">IFM 10152</strain>
    </source>
</reference>
<feature type="compositionally biased region" description="Low complexity" evidence="1">
    <location>
        <begin position="143"/>
        <end position="152"/>
    </location>
</feature>
<dbReference type="Proteomes" id="UP000006820">
    <property type="component" value="Chromosome"/>
</dbReference>
<evidence type="ECO:0000313" key="3">
    <source>
        <dbReference type="EMBL" id="BAD55548.1"/>
    </source>
</evidence>
<dbReference type="STRING" id="247156.NFA_7030"/>
<protein>
    <submittedName>
        <fullName evidence="3">Putative phage recombinase</fullName>
    </submittedName>
</protein>
<feature type="transmembrane region" description="Helical" evidence="2">
    <location>
        <begin position="80"/>
        <end position="101"/>
    </location>
</feature>
<dbReference type="InterPro" id="IPR021235">
    <property type="entry name" value="DUF2637"/>
</dbReference>
<dbReference type="EMBL" id="AP006618">
    <property type="protein sequence ID" value="BAD55548.1"/>
    <property type="molecule type" value="Genomic_DNA"/>
</dbReference>